<dbReference type="Proteomes" id="UP000266426">
    <property type="component" value="Unassembled WGS sequence"/>
</dbReference>
<accession>A0A3A4R246</accession>
<evidence type="ECO:0000313" key="1">
    <source>
        <dbReference type="EMBL" id="RJP59052.1"/>
    </source>
</evidence>
<gene>
    <name evidence="1" type="ORF">C4541_06915</name>
</gene>
<organism evidence="1 2">
    <name type="scientific">Candidatus Auribacter fodinae</name>
    <dbReference type="NCBI Taxonomy" id="2093366"/>
    <lineage>
        <taxon>Bacteria</taxon>
        <taxon>Pseudomonadati</taxon>
        <taxon>Candidatus Auribacterota</taxon>
        <taxon>Candidatus Auribacteria</taxon>
        <taxon>Candidatus Auribacterales</taxon>
        <taxon>Candidatus Auribacteraceae</taxon>
        <taxon>Candidatus Auribacter</taxon>
    </lineage>
</organism>
<reference evidence="1 2" key="1">
    <citation type="journal article" date="2017" name="ISME J.">
        <title>Energy and carbon metabolisms in a deep terrestrial subsurface fluid microbial community.</title>
        <authorList>
            <person name="Momper L."/>
            <person name="Jungbluth S.P."/>
            <person name="Lee M.D."/>
            <person name="Amend J.P."/>
        </authorList>
    </citation>
    <scope>NUCLEOTIDE SEQUENCE [LARGE SCALE GENOMIC DNA]</scope>
    <source>
        <strain evidence="1">SURF_26</strain>
    </source>
</reference>
<dbReference type="AlphaFoldDB" id="A0A3A4R246"/>
<dbReference type="EMBL" id="QZJZ01000056">
    <property type="protein sequence ID" value="RJP59052.1"/>
    <property type="molecule type" value="Genomic_DNA"/>
</dbReference>
<proteinExistence type="predicted"/>
<name>A0A3A4R246_9BACT</name>
<comment type="caution">
    <text evidence="1">The sequence shown here is derived from an EMBL/GenBank/DDBJ whole genome shotgun (WGS) entry which is preliminary data.</text>
</comment>
<sequence length="296" mass="34772">MTACKHFTYKKADNNDDLQQGDILKKDDRIYQILKEVHPHYLKDDYTHFMILTQSCDLVRGRVGENCKSRYISIAAIRPLDIVIEREIAKYQKTELEIKGNVCSLKNQGRIYEFVERLLNNNEKEYFYLEKENSCNFDQPSCVFLRLMVALKADEHYEKCQKARILTLNDTFKAKLGWMLGNIYSRVGTDDWVPTHCTKADFKNKKKEIVNIMGCKWVDDKKLEEAEKKHNDEILKQDTQKIRDFIDSVKILNRKEEAIRTFLDVLSTSVNSVEELKDPKIFRILTNNTTLNSILK</sequence>
<protein>
    <submittedName>
        <fullName evidence="1">Uncharacterized protein</fullName>
    </submittedName>
</protein>
<evidence type="ECO:0000313" key="2">
    <source>
        <dbReference type="Proteomes" id="UP000266426"/>
    </source>
</evidence>